<evidence type="ECO:0000259" key="2">
    <source>
        <dbReference type="PROSITE" id="PS50011"/>
    </source>
</evidence>
<keyword evidence="4" id="KW-1185">Reference proteome</keyword>
<evidence type="ECO:0000313" key="3">
    <source>
        <dbReference type="EMBL" id="GBB87573.1"/>
    </source>
</evidence>
<keyword evidence="1" id="KW-0175">Coiled coil</keyword>
<reference evidence="3 4" key="1">
    <citation type="submission" date="2017-11" db="EMBL/GenBank/DDBJ databases">
        <title>The genome of Rhizophagus clarus HR1 reveals common genetic basis of auxotrophy among arbuscular mycorrhizal fungi.</title>
        <authorList>
            <person name="Kobayashi Y."/>
        </authorList>
    </citation>
    <scope>NUCLEOTIDE SEQUENCE [LARGE SCALE GENOMIC DNA]</scope>
    <source>
        <strain evidence="3 4">HR1</strain>
    </source>
</reference>
<dbReference type="Proteomes" id="UP000247702">
    <property type="component" value="Unassembled WGS sequence"/>
</dbReference>
<feature type="coiled-coil region" evidence="1">
    <location>
        <begin position="253"/>
        <end position="463"/>
    </location>
</feature>
<protein>
    <recommendedName>
        <fullName evidence="2">Protein kinase domain-containing protein</fullName>
    </recommendedName>
</protein>
<dbReference type="PROSITE" id="PS50011">
    <property type="entry name" value="PROTEIN_KINASE_DOM"/>
    <property type="match status" value="1"/>
</dbReference>
<dbReference type="PANTHER" id="PTHR45756">
    <property type="entry name" value="PALMITOYLTRANSFERASE"/>
    <property type="match status" value="1"/>
</dbReference>
<dbReference type="InterPro" id="IPR000719">
    <property type="entry name" value="Prot_kinase_dom"/>
</dbReference>
<comment type="caution">
    <text evidence="3">The sequence shown here is derived from an EMBL/GenBank/DDBJ whole genome shotgun (WGS) entry which is preliminary data.</text>
</comment>
<organism evidence="3 4">
    <name type="scientific">Rhizophagus clarus</name>
    <dbReference type="NCBI Taxonomy" id="94130"/>
    <lineage>
        <taxon>Eukaryota</taxon>
        <taxon>Fungi</taxon>
        <taxon>Fungi incertae sedis</taxon>
        <taxon>Mucoromycota</taxon>
        <taxon>Glomeromycotina</taxon>
        <taxon>Glomeromycetes</taxon>
        <taxon>Glomerales</taxon>
        <taxon>Glomeraceae</taxon>
        <taxon>Rhizophagus</taxon>
    </lineage>
</organism>
<name>A0A2Z6QBL6_9GLOM</name>
<dbReference type="GO" id="GO:0004672">
    <property type="term" value="F:protein kinase activity"/>
    <property type="evidence" value="ECO:0007669"/>
    <property type="project" value="InterPro"/>
</dbReference>
<feature type="domain" description="Protein kinase" evidence="2">
    <location>
        <begin position="1"/>
        <end position="186"/>
    </location>
</feature>
<proteinExistence type="predicted"/>
<dbReference type="InterPro" id="IPR011009">
    <property type="entry name" value="Kinase-like_dom_sf"/>
</dbReference>
<dbReference type="Pfam" id="PF00069">
    <property type="entry name" value="Pkinase"/>
    <property type="match status" value="1"/>
</dbReference>
<evidence type="ECO:0000313" key="4">
    <source>
        <dbReference type="Proteomes" id="UP000247702"/>
    </source>
</evidence>
<gene>
    <name evidence="3" type="ORF">RclHR1_14020002</name>
</gene>
<dbReference type="EMBL" id="BEXD01000450">
    <property type="protein sequence ID" value="GBB87573.1"/>
    <property type="molecule type" value="Genomic_DNA"/>
</dbReference>
<dbReference type="SUPFAM" id="SSF56112">
    <property type="entry name" value="Protein kinase-like (PK-like)"/>
    <property type="match status" value="1"/>
</dbReference>
<dbReference type="Gene3D" id="1.10.510.10">
    <property type="entry name" value="Transferase(Phosphotransferase) domain 1"/>
    <property type="match status" value="1"/>
</dbReference>
<sequence length="543" mass="64384">MLIMEYANKGNLRKCLTKITNTWKQKLFILYKIIEGLNNIHKKNLNHYNFHDGNILCIEHEEDIYGVYISDYLGSYQSAKSFLKRDDIYGVMPFMAPEILKGKPYTLASDIYSFSMIMWEFTSGIPPFNNKAHDLQLALSICKGKRPKIIENTPKCYIDLMKKCWDEDPSKRPSALDILNVITDWIFKPFKIDEKLKNNIMEFINAPIGYRNFITEPHPQAYYTNHLLDFTSKELNEILEEPQKLESELKKIAEMSQNKLKEKQMELDILQQNNCQFEQDIKNLRLQIKEFAEKKNNLKVQITRLQNEKEVLTNNYTKQLELNELSNRFAEISQNKLKEKQIELDILQQKNYQFEQNIENLGLQIKEFAEKENNLKAQITYLQNEKQTLTDNFAKKLDQNKSINWQFQNQISQLNQEKVNLKDQLAYFQANYNKLEDIAESYYKDSQNKLKESQIEFAEKENTLQTQNIKLKKEINDKQVLVNELKGCLEQNTLFYQKLQVQIYKLEKENTNLQEKLTHAETNIRELKSQQEILIEQTEQLEI</sequence>
<dbReference type="InterPro" id="IPR053215">
    <property type="entry name" value="TKL_Ser/Thr_kinase"/>
</dbReference>
<feature type="coiled-coil region" evidence="1">
    <location>
        <begin position="496"/>
        <end position="537"/>
    </location>
</feature>
<evidence type="ECO:0000256" key="1">
    <source>
        <dbReference type="SAM" id="Coils"/>
    </source>
</evidence>
<accession>A0A2Z6QBL6</accession>
<dbReference type="GO" id="GO:0005524">
    <property type="term" value="F:ATP binding"/>
    <property type="evidence" value="ECO:0007669"/>
    <property type="project" value="InterPro"/>
</dbReference>
<dbReference type="AlphaFoldDB" id="A0A2Z6QBL6"/>
<dbReference type="PANTHER" id="PTHR45756:SF1">
    <property type="entry name" value="PROTEIN KINASE DOMAIN CONTAINING PROTEIN"/>
    <property type="match status" value="1"/>
</dbReference>